<sequence length="575" mass="63697">MAQSLQILAIFSTFLIIFVRLGSTVPFHNLKDEFNVVEDLTNILAEAQLDVGECKDERDCTWIVKTARNVEDYCKLNKDKAPVKQCPKTCGVCKAPAPAECKDERDCTWIVKQSEKFGRNVEDYCKLNKDKAPVKQCPKTCGVCGGKAPAPPTDCTDDRPDCGLIIEKTKEGTMTLKQYCEKHENDPAVKQCRKTCNMCDRAPSPIVENVKRVDECKDDRPDCSYVAKVLENAKDYCERWAHKESIQQCRKTCGFCGKAPSPTFDCKDERPDCGRLTDITGGGDKLIKYCAQWKEDPAVKQCPKTCGNCKAPSPTFDCKDERPDCGRLIDITGGGDKLKQYCAQWKEDSAVKQCPKTCGNCVKPPSPPSAEPETIAPGTEQPETMAPGTEQPTQKPAKPTSAPKPTQTSGEAPKGFHSDCLLAHNDYRSFHGVPPLKWSAELQRDAQGWANHLAATGKFEHDPTARPKDQGENLYYQTFPKKLCGVGEKGADCMTCGDIVDPWYNEEKDYNYVTGEAKTVGAVYLHFTQIVWKASKELGMAIAVANDRLVAVARYSPVGNFIGEFQENVLRPDLP</sequence>
<protein>
    <recommendedName>
        <fullName evidence="5">ShKT domain-containing protein</fullName>
    </recommendedName>
</protein>
<dbReference type="InterPro" id="IPR003582">
    <property type="entry name" value="ShKT_dom"/>
</dbReference>
<dbReference type="Gene3D" id="3.40.33.10">
    <property type="entry name" value="CAP"/>
    <property type="match status" value="1"/>
</dbReference>
<accession>A0A9X0CG20</accession>
<feature type="region of interest" description="Disordered" evidence="3">
    <location>
        <begin position="362"/>
        <end position="415"/>
    </location>
</feature>
<dbReference type="SUPFAM" id="SSF55797">
    <property type="entry name" value="PR-1-like"/>
    <property type="match status" value="1"/>
</dbReference>
<dbReference type="InterPro" id="IPR034113">
    <property type="entry name" value="SCP_GAPR1-like"/>
</dbReference>
<keyword evidence="1" id="KW-0800">Toxin</keyword>
<keyword evidence="4" id="KW-0732">Signal</keyword>
<dbReference type="InterPro" id="IPR014044">
    <property type="entry name" value="CAP_dom"/>
</dbReference>
<name>A0A9X0CG20_9CNID</name>
<dbReference type="SMART" id="SM00254">
    <property type="entry name" value="ShKT"/>
    <property type="match status" value="6"/>
</dbReference>
<evidence type="ECO:0000256" key="2">
    <source>
        <dbReference type="PROSITE-ProRule" id="PRU01005"/>
    </source>
</evidence>
<dbReference type="InterPro" id="IPR001283">
    <property type="entry name" value="CRISP-related"/>
</dbReference>
<evidence type="ECO:0000259" key="5">
    <source>
        <dbReference type="PROSITE" id="PS51670"/>
    </source>
</evidence>
<dbReference type="EMBL" id="MU827781">
    <property type="protein sequence ID" value="KAJ7337193.1"/>
    <property type="molecule type" value="Genomic_DNA"/>
</dbReference>
<dbReference type="FunFam" id="3.40.33.10:FF:000010">
    <property type="entry name" value="Predicted protein"/>
    <property type="match status" value="1"/>
</dbReference>
<comment type="caution">
    <text evidence="6">The sequence shown here is derived from an EMBL/GenBank/DDBJ whole genome shotgun (WGS) entry which is preliminary data.</text>
</comment>
<dbReference type="OrthoDB" id="337038at2759"/>
<gene>
    <name evidence="6" type="ORF">OS493_010050</name>
</gene>
<reference evidence="6" key="1">
    <citation type="submission" date="2023-01" db="EMBL/GenBank/DDBJ databases">
        <title>Genome assembly of the deep-sea coral Lophelia pertusa.</title>
        <authorList>
            <person name="Herrera S."/>
            <person name="Cordes E."/>
        </authorList>
    </citation>
    <scope>NUCLEOTIDE SEQUENCE</scope>
    <source>
        <strain evidence="6">USNM1676648</strain>
        <tissue evidence="6">Polyp</tissue>
    </source>
</reference>
<evidence type="ECO:0000313" key="6">
    <source>
        <dbReference type="EMBL" id="KAJ7337193.1"/>
    </source>
</evidence>
<dbReference type="PRINTS" id="PR00837">
    <property type="entry name" value="V5TPXLIKE"/>
</dbReference>
<dbReference type="AlphaFoldDB" id="A0A9X0CG20"/>
<comment type="caution">
    <text evidence="2">Lacks conserved residue(s) required for the propagation of feature annotation.</text>
</comment>
<dbReference type="Pfam" id="PF00188">
    <property type="entry name" value="CAP"/>
    <property type="match status" value="1"/>
</dbReference>
<organism evidence="6 7">
    <name type="scientific">Desmophyllum pertusum</name>
    <dbReference type="NCBI Taxonomy" id="174260"/>
    <lineage>
        <taxon>Eukaryota</taxon>
        <taxon>Metazoa</taxon>
        <taxon>Cnidaria</taxon>
        <taxon>Anthozoa</taxon>
        <taxon>Hexacorallia</taxon>
        <taxon>Scleractinia</taxon>
        <taxon>Caryophylliina</taxon>
        <taxon>Caryophylliidae</taxon>
        <taxon>Desmophyllum</taxon>
    </lineage>
</organism>
<dbReference type="SMART" id="SM00198">
    <property type="entry name" value="SCP"/>
    <property type="match status" value="1"/>
</dbReference>
<dbReference type="InterPro" id="IPR035940">
    <property type="entry name" value="CAP_sf"/>
</dbReference>
<feature type="chain" id="PRO_5040735826" description="ShKT domain-containing protein" evidence="4">
    <location>
        <begin position="25"/>
        <end position="575"/>
    </location>
</feature>
<feature type="domain" description="ShKT" evidence="5">
    <location>
        <begin position="101"/>
        <end position="144"/>
    </location>
</feature>
<evidence type="ECO:0000256" key="3">
    <source>
        <dbReference type="SAM" id="MobiDB-lite"/>
    </source>
</evidence>
<feature type="signal peptide" evidence="4">
    <location>
        <begin position="1"/>
        <end position="24"/>
    </location>
</feature>
<proteinExistence type="predicted"/>
<keyword evidence="7" id="KW-1185">Reference proteome</keyword>
<dbReference type="GO" id="GO:0090729">
    <property type="term" value="F:toxin activity"/>
    <property type="evidence" value="ECO:0007669"/>
    <property type="project" value="UniProtKB-KW"/>
</dbReference>
<evidence type="ECO:0000256" key="1">
    <source>
        <dbReference type="ARBA" id="ARBA00022656"/>
    </source>
</evidence>
<feature type="compositionally biased region" description="Low complexity" evidence="3">
    <location>
        <begin position="392"/>
        <end position="409"/>
    </location>
</feature>
<dbReference type="Proteomes" id="UP001163046">
    <property type="component" value="Unassembled WGS sequence"/>
</dbReference>
<evidence type="ECO:0000313" key="7">
    <source>
        <dbReference type="Proteomes" id="UP001163046"/>
    </source>
</evidence>
<dbReference type="CDD" id="cd05382">
    <property type="entry name" value="CAP_GAPR1-like"/>
    <property type="match status" value="1"/>
</dbReference>
<dbReference type="PROSITE" id="PS51670">
    <property type="entry name" value="SHKT"/>
    <property type="match status" value="2"/>
</dbReference>
<feature type="domain" description="ShKT" evidence="5">
    <location>
        <begin position="216"/>
        <end position="256"/>
    </location>
</feature>
<dbReference type="PANTHER" id="PTHR10334">
    <property type="entry name" value="CYSTEINE-RICH SECRETORY PROTEIN-RELATED"/>
    <property type="match status" value="1"/>
</dbReference>
<evidence type="ECO:0000256" key="4">
    <source>
        <dbReference type="SAM" id="SignalP"/>
    </source>
</evidence>